<dbReference type="VEuPathDB" id="CryptoDB:GNI_078790"/>
<dbReference type="GeneID" id="22912865"/>
<dbReference type="Proteomes" id="UP000019763">
    <property type="component" value="Unassembled WGS sequence"/>
</dbReference>
<dbReference type="OrthoDB" id="10267305at2759"/>
<evidence type="ECO:0000256" key="5">
    <source>
        <dbReference type="ARBA" id="ARBA00023187"/>
    </source>
</evidence>
<evidence type="ECO:0000256" key="1">
    <source>
        <dbReference type="ARBA" id="ARBA00004123"/>
    </source>
</evidence>
<gene>
    <name evidence="9" type="ORF">GNI_078790</name>
</gene>
<evidence type="ECO:0000313" key="9">
    <source>
        <dbReference type="EMBL" id="EZG66592.1"/>
    </source>
</evidence>
<sequence length="182" mass="20818">MFNGVGVPTARGTGTSGYVQGNKALLKGHPGNRKRQRDHKRIKEPEKDVVLIEHEKARIIEVAVLEYEDDLRESHPEMTEQEIEQKVRQKRNSLESDLLPQPHSDDIIGHQILASEMTIKKGDMMTEATTMMTEVITKVTMRMRNVDDMIMNRNPPEEVTLKKGVTASTTFRQKIDTMICYQ</sequence>
<evidence type="ECO:0000256" key="3">
    <source>
        <dbReference type="ARBA" id="ARBA00022664"/>
    </source>
</evidence>
<dbReference type="GO" id="GO:0006397">
    <property type="term" value="P:mRNA processing"/>
    <property type="evidence" value="ECO:0007669"/>
    <property type="project" value="UniProtKB-KW"/>
</dbReference>
<dbReference type="RefSeq" id="XP_011130578.1">
    <property type="nucleotide sequence ID" value="XM_011132276.1"/>
</dbReference>
<protein>
    <submittedName>
        <fullName evidence="9">Cwf21 domain protein</fullName>
    </submittedName>
</protein>
<evidence type="ECO:0000313" key="10">
    <source>
        <dbReference type="Proteomes" id="UP000019763"/>
    </source>
</evidence>
<evidence type="ECO:0000259" key="8">
    <source>
        <dbReference type="SMART" id="SM01115"/>
    </source>
</evidence>
<evidence type="ECO:0000256" key="7">
    <source>
        <dbReference type="SAM" id="MobiDB-lite"/>
    </source>
</evidence>
<dbReference type="OMA" id="ASEMTIK"/>
<feature type="compositionally biased region" description="Basic residues" evidence="7">
    <location>
        <begin position="30"/>
        <end position="40"/>
    </location>
</feature>
<dbReference type="CDD" id="cd21372">
    <property type="entry name" value="cwf21_CWC21-like"/>
    <property type="match status" value="1"/>
</dbReference>
<reference evidence="9" key="1">
    <citation type="submission" date="2013-12" db="EMBL/GenBank/DDBJ databases">
        <authorList>
            <person name="Omoto C.K."/>
            <person name="Sibley D."/>
            <person name="Venepally P."/>
            <person name="Hadjithomas M."/>
            <person name="Karamycheva S."/>
            <person name="Brunk B."/>
            <person name="Roos D."/>
            <person name="Caler E."/>
            <person name="Lorenzi H."/>
        </authorList>
    </citation>
    <scope>NUCLEOTIDE SEQUENCE</scope>
</reference>
<organism evidence="9 10">
    <name type="scientific">Gregarina niphandrodes</name>
    <name type="common">Septate eugregarine</name>
    <dbReference type="NCBI Taxonomy" id="110365"/>
    <lineage>
        <taxon>Eukaryota</taxon>
        <taxon>Sar</taxon>
        <taxon>Alveolata</taxon>
        <taxon>Apicomplexa</taxon>
        <taxon>Conoidasida</taxon>
        <taxon>Gregarinasina</taxon>
        <taxon>Eugregarinorida</taxon>
        <taxon>Gregarinidae</taxon>
        <taxon>Gregarina</taxon>
    </lineage>
</organism>
<comment type="caution">
    <text evidence="9">The sequence shown here is derived from an EMBL/GenBank/DDBJ whole genome shotgun (WGS) entry which is preliminary data.</text>
</comment>
<proteinExistence type="inferred from homology"/>
<dbReference type="Pfam" id="PF08312">
    <property type="entry name" value="cwf21"/>
    <property type="match status" value="1"/>
</dbReference>
<dbReference type="PANTHER" id="PTHR36562">
    <property type="entry name" value="SERINE/ARGININE REPETITIVE MATRIX 2"/>
    <property type="match status" value="1"/>
</dbReference>
<dbReference type="PANTHER" id="PTHR36562:SF5">
    <property type="entry name" value="SERINE_ARGININE REPETITIVE MATRIX 2"/>
    <property type="match status" value="1"/>
</dbReference>
<feature type="region of interest" description="Disordered" evidence="7">
    <location>
        <begin position="1"/>
        <end position="43"/>
    </location>
</feature>
<evidence type="ECO:0000256" key="2">
    <source>
        <dbReference type="ARBA" id="ARBA00005954"/>
    </source>
</evidence>
<comment type="subcellular location">
    <subcellularLocation>
        <location evidence="1">Nucleus</location>
    </subcellularLocation>
</comment>
<name>A0A023B6K0_GRENI</name>
<dbReference type="AlphaFoldDB" id="A0A023B6K0"/>
<dbReference type="GO" id="GO:0005681">
    <property type="term" value="C:spliceosomal complex"/>
    <property type="evidence" value="ECO:0007669"/>
    <property type="project" value="UniProtKB-KW"/>
</dbReference>
<dbReference type="SMART" id="SM01115">
    <property type="entry name" value="cwf21"/>
    <property type="match status" value="1"/>
</dbReference>
<dbReference type="GO" id="GO:0008380">
    <property type="term" value="P:RNA splicing"/>
    <property type="evidence" value="ECO:0007669"/>
    <property type="project" value="UniProtKB-KW"/>
</dbReference>
<evidence type="ECO:0000256" key="6">
    <source>
        <dbReference type="ARBA" id="ARBA00023242"/>
    </source>
</evidence>
<accession>A0A023B6K0</accession>
<keyword evidence="6" id="KW-0539">Nucleus</keyword>
<keyword evidence="5" id="KW-0508">mRNA splicing</keyword>
<dbReference type="InterPro" id="IPR051372">
    <property type="entry name" value="CWC21"/>
</dbReference>
<comment type="similarity">
    <text evidence="2">Belongs to the CWC21 family.</text>
</comment>
<keyword evidence="3" id="KW-0507">mRNA processing</keyword>
<dbReference type="EMBL" id="AFNH02000590">
    <property type="protein sequence ID" value="EZG66592.1"/>
    <property type="molecule type" value="Genomic_DNA"/>
</dbReference>
<dbReference type="InterPro" id="IPR013170">
    <property type="entry name" value="mRNA_splic_Cwf21_dom"/>
</dbReference>
<evidence type="ECO:0000256" key="4">
    <source>
        <dbReference type="ARBA" id="ARBA00022728"/>
    </source>
</evidence>
<dbReference type="Gene3D" id="6.10.140.420">
    <property type="match status" value="1"/>
</dbReference>
<keyword evidence="10" id="KW-1185">Reference proteome</keyword>
<keyword evidence="4" id="KW-0747">Spliceosome</keyword>
<feature type="domain" description="CWF21" evidence="8">
    <location>
        <begin position="52"/>
        <end position="99"/>
    </location>
</feature>